<dbReference type="Proteomes" id="UP000604825">
    <property type="component" value="Unassembled WGS sequence"/>
</dbReference>
<keyword evidence="4" id="KW-1185">Reference proteome</keyword>
<feature type="compositionally biased region" description="Basic residues" evidence="1">
    <location>
        <begin position="63"/>
        <end position="97"/>
    </location>
</feature>
<sequence length="277" mass="31265">MSLHVPPRAPISRAASLPGGRVELLLSSRRPEVPIGLHRLPLEVPNDDRRSHPQIRCSPDGFRRHRPSSQRRHRTSSHPHRLLKRRRGPLLHPRSRRCGGGGGKASTRSKVRRRRLEPARRKVSASPAAKDAPPLYDLPPAATVFNNGVDVSMEEVGVDMFGACDQSLRARSANYSIPEDEALVMAWESVSLDPIIGIDQMQEMITSRKELEAGKKQDKESRWMEIKALEERKVKIEEECKIMFMDISGFDETQKAFVETTRAQIIECEWGGENRSA</sequence>
<evidence type="ECO:0000313" key="4">
    <source>
        <dbReference type="Proteomes" id="UP000604825"/>
    </source>
</evidence>
<proteinExistence type="predicted"/>
<dbReference type="AlphaFoldDB" id="A0A811PB68"/>
<evidence type="ECO:0000313" key="3">
    <source>
        <dbReference type="EMBL" id="CAD6237625.1"/>
    </source>
</evidence>
<dbReference type="EMBL" id="CAJGYO010000006">
    <property type="protein sequence ID" value="CAD6237625.1"/>
    <property type="molecule type" value="Genomic_DNA"/>
</dbReference>
<name>A0A811PB68_9POAL</name>
<accession>A0A811PB68</accession>
<feature type="region of interest" description="Disordered" evidence="1">
    <location>
        <begin position="42"/>
        <end position="134"/>
    </location>
</feature>
<organism evidence="3 4">
    <name type="scientific">Miscanthus lutarioriparius</name>
    <dbReference type="NCBI Taxonomy" id="422564"/>
    <lineage>
        <taxon>Eukaryota</taxon>
        <taxon>Viridiplantae</taxon>
        <taxon>Streptophyta</taxon>
        <taxon>Embryophyta</taxon>
        <taxon>Tracheophyta</taxon>
        <taxon>Spermatophyta</taxon>
        <taxon>Magnoliopsida</taxon>
        <taxon>Liliopsida</taxon>
        <taxon>Poales</taxon>
        <taxon>Poaceae</taxon>
        <taxon>PACMAD clade</taxon>
        <taxon>Panicoideae</taxon>
        <taxon>Andropogonodae</taxon>
        <taxon>Andropogoneae</taxon>
        <taxon>Saccharinae</taxon>
        <taxon>Miscanthus</taxon>
    </lineage>
</organism>
<reference evidence="3" key="1">
    <citation type="submission" date="2020-10" db="EMBL/GenBank/DDBJ databases">
        <authorList>
            <person name="Han B."/>
            <person name="Lu T."/>
            <person name="Zhao Q."/>
            <person name="Huang X."/>
            <person name="Zhao Y."/>
        </authorList>
    </citation>
    <scope>NUCLEOTIDE SEQUENCE</scope>
</reference>
<evidence type="ECO:0000256" key="1">
    <source>
        <dbReference type="SAM" id="MobiDB-lite"/>
    </source>
</evidence>
<feature type="domain" description="No apical meristem-associated C-terminal" evidence="2">
    <location>
        <begin position="200"/>
        <end position="265"/>
    </location>
</feature>
<dbReference type="InterPro" id="IPR029466">
    <property type="entry name" value="NAM-associated_C"/>
</dbReference>
<dbReference type="OrthoDB" id="695497at2759"/>
<dbReference type="Pfam" id="PF14303">
    <property type="entry name" value="NAM-associated"/>
    <property type="match status" value="1"/>
</dbReference>
<gene>
    <name evidence="3" type="ORF">NCGR_LOCUS25086</name>
</gene>
<comment type="caution">
    <text evidence="3">The sequence shown here is derived from an EMBL/GenBank/DDBJ whole genome shotgun (WGS) entry which is preliminary data.</text>
</comment>
<evidence type="ECO:0000259" key="2">
    <source>
        <dbReference type="Pfam" id="PF14303"/>
    </source>
</evidence>
<protein>
    <recommendedName>
        <fullName evidence="2">No apical meristem-associated C-terminal domain-containing protein</fullName>
    </recommendedName>
</protein>